<dbReference type="RefSeq" id="WP_193184097.1">
    <property type="nucleotide sequence ID" value="NZ_JACVXA010000046.1"/>
</dbReference>
<reference evidence="1" key="1">
    <citation type="submission" date="2020-09" db="EMBL/GenBank/DDBJ databases">
        <title>A novel bacterium of genus Mangrovicoccus, isolated from South China Sea.</title>
        <authorList>
            <person name="Huang H."/>
            <person name="Mo K."/>
            <person name="Hu Y."/>
        </authorList>
    </citation>
    <scope>NUCLEOTIDE SEQUENCE</scope>
    <source>
        <strain evidence="1">HB182678</strain>
    </source>
</reference>
<dbReference type="InterPro" id="IPR009531">
    <property type="entry name" value="DUF1150"/>
</dbReference>
<dbReference type="Pfam" id="PF06620">
    <property type="entry name" value="DUF1150"/>
    <property type="match status" value="1"/>
</dbReference>
<evidence type="ECO:0000313" key="1">
    <source>
        <dbReference type="EMBL" id="MBE3639426.1"/>
    </source>
</evidence>
<dbReference type="Proteomes" id="UP000609121">
    <property type="component" value="Unassembled WGS sequence"/>
</dbReference>
<dbReference type="EMBL" id="JACVXA010000046">
    <property type="protein sequence ID" value="MBE3639426.1"/>
    <property type="molecule type" value="Genomic_DNA"/>
</dbReference>
<gene>
    <name evidence="1" type="ORF">ICN82_14590</name>
</gene>
<dbReference type="AlphaFoldDB" id="A0A8J6Z0W4"/>
<organism evidence="1 2">
    <name type="scientific">Mangrovicoccus algicola</name>
    <dbReference type="NCBI Taxonomy" id="2771008"/>
    <lineage>
        <taxon>Bacteria</taxon>
        <taxon>Pseudomonadati</taxon>
        <taxon>Pseudomonadota</taxon>
        <taxon>Alphaproteobacteria</taxon>
        <taxon>Rhodobacterales</taxon>
        <taxon>Paracoccaceae</taxon>
        <taxon>Mangrovicoccus</taxon>
    </lineage>
</organism>
<keyword evidence="2" id="KW-1185">Reference proteome</keyword>
<name>A0A8J6Z0W4_9RHOB</name>
<proteinExistence type="predicted"/>
<evidence type="ECO:0000313" key="2">
    <source>
        <dbReference type="Proteomes" id="UP000609121"/>
    </source>
</evidence>
<comment type="caution">
    <text evidence="1">The sequence shown here is derived from an EMBL/GenBank/DDBJ whole genome shotgun (WGS) entry which is preliminary data.</text>
</comment>
<sequence length="78" mass="8781">MAEPRETRIDQIDQVPRIVYVRAVDKAALPQDLQEATADIPAPYSLHAPDGERLAIVRDQKLAFLLARQNDLTPVYVN</sequence>
<protein>
    <submittedName>
        <fullName evidence="1">DUF1150 family protein</fullName>
    </submittedName>
</protein>
<accession>A0A8J6Z0W4</accession>